<dbReference type="EMBL" id="HBUF01033329">
    <property type="protein sequence ID" value="CAG6615599.1"/>
    <property type="molecule type" value="Transcribed_RNA"/>
</dbReference>
<dbReference type="FunFam" id="2.60.120.470:FF:000002">
    <property type="entry name" value="PITH domain-containing protein 1"/>
    <property type="match status" value="1"/>
</dbReference>
<evidence type="ECO:0000259" key="2">
    <source>
        <dbReference type="PROSITE" id="PS51532"/>
    </source>
</evidence>
<dbReference type="Gene3D" id="2.60.120.470">
    <property type="entry name" value="PITH domain"/>
    <property type="match status" value="1"/>
</dbReference>
<evidence type="ECO:0000256" key="1">
    <source>
        <dbReference type="ARBA" id="ARBA00025788"/>
    </source>
</evidence>
<feature type="domain" description="PITH" evidence="2">
    <location>
        <begin position="17"/>
        <end position="189"/>
    </location>
</feature>
<dbReference type="InterPro" id="IPR037047">
    <property type="entry name" value="PITH_dom_sf"/>
</dbReference>
<dbReference type="GO" id="GO:0005634">
    <property type="term" value="C:nucleus"/>
    <property type="evidence" value="ECO:0007669"/>
    <property type="project" value="TreeGrafter"/>
</dbReference>
<dbReference type="EMBL" id="HBUF01536531">
    <property type="protein sequence ID" value="CAG6753502.1"/>
    <property type="molecule type" value="Transcribed_RNA"/>
</dbReference>
<sequence length="208" mass="23378">MAHNHGGNCCSEAGHSHEDTELGIQYSLYKHIDTNNVECLNETVDGSGKTIFKPWEDRLNMEKFVESDADSELLINIPFTSNIKLKGLRLIGGASDSHPNRIKLFKNRPGMTFDDVNATPDQEFELNRDSDASIEYPILAAKFSNVYHLTCYFPTNFGSDNTLLYYLGFRGESSPLHRHGVTICNYETTPSIADHKVDNMNGVSREIQ</sequence>
<dbReference type="EMBL" id="HBUF01033330">
    <property type="protein sequence ID" value="CAG6615600.1"/>
    <property type="molecule type" value="Transcribed_RNA"/>
</dbReference>
<dbReference type="EMBL" id="HBUF01197315">
    <property type="protein sequence ID" value="CAG6660547.1"/>
    <property type="molecule type" value="Transcribed_RNA"/>
</dbReference>
<dbReference type="GO" id="GO:0045654">
    <property type="term" value="P:positive regulation of megakaryocyte differentiation"/>
    <property type="evidence" value="ECO:0007669"/>
    <property type="project" value="UniProtKB-ARBA"/>
</dbReference>
<dbReference type="GO" id="GO:0005737">
    <property type="term" value="C:cytoplasm"/>
    <property type="evidence" value="ECO:0007669"/>
    <property type="project" value="UniProtKB-ARBA"/>
</dbReference>
<protein>
    <submittedName>
        <fullName evidence="3">PITH domain-containing protein CG6153</fullName>
    </submittedName>
</protein>
<dbReference type="EMBL" id="HBUF01380703">
    <property type="protein sequence ID" value="CAG6730146.1"/>
    <property type="molecule type" value="Transcribed_RNA"/>
</dbReference>
<dbReference type="AlphaFoldDB" id="A0A8D8ZTA2"/>
<dbReference type="InterPro" id="IPR008979">
    <property type="entry name" value="Galactose-bd-like_sf"/>
</dbReference>
<dbReference type="PANTHER" id="PTHR12175:SF1">
    <property type="entry name" value="PITH DOMAIN-CONTAINING PROTEIN 1"/>
    <property type="match status" value="1"/>
</dbReference>
<dbReference type="PROSITE" id="PS51532">
    <property type="entry name" value="PITH"/>
    <property type="match status" value="1"/>
</dbReference>
<dbReference type="Pfam" id="PF06201">
    <property type="entry name" value="PITH"/>
    <property type="match status" value="1"/>
</dbReference>
<proteinExistence type="inferred from homology"/>
<dbReference type="SUPFAM" id="SSF49785">
    <property type="entry name" value="Galactose-binding domain-like"/>
    <property type="match status" value="1"/>
</dbReference>
<evidence type="ECO:0000313" key="3">
    <source>
        <dbReference type="EMBL" id="CAG6753503.1"/>
    </source>
</evidence>
<comment type="similarity">
    <text evidence="1">Belongs to the PITHD1 family.</text>
</comment>
<reference evidence="3" key="1">
    <citation type="submission" date="2021-05" db="EMBL/GenBank/DDBJ databases">
        <authorList>
            <person name="Alioto T."/>
            <person name="Alioto T."/>
            <person name="Gomez Garrido J."/>
        </authorList>
    </citation>
    <scope>NUCLEOTIDE SEQUENCE</scope>
</reference>
<dbReference type="GO" id="GO:0060255">
    <property type="term" value="P:regulation of macromolecule metabolic process"/>
    <property type="evidence" value="ECO:0007669"/>
    <property type="project" value="UniProtKB-ARBA"/>
</dbReference>
<dbReference type="InterPro" id="IPR045099">
    <property type="entry name" value="PITH1-like"/>
</dbReference>
<dbReference type="EMBL" id="HBUF01536532">
    <property type="protein sequence ID" value="CAG6753503.1"/>
    <property type="molecule type" value="Transcribed_RNA"/>
</dbReference>
<dbReference type="EMBL" id="HBUF01197316">
    <property type="protein sequence ID" value="CAG6660548.1"/>
    <property type="molecule type" value="Transcribed_RNA"/>
</dbReference>
<dbReference type="PANTHER" id="PTHR12175">
    <property type="entry name" value="AD039 HT014 THIOREDOXIN FAMILY TRP26"/>
    <property type="match status" value="1"/>
</dbReference>
<dbReference type="InterPro" id="IPR010400">
    <property type="entry name" value="PITH_dom"/>
</dbReference>
<accession>A0A8D8ZTA2</accession>
<dbReference type="EMBL" id="HBUF01380702">
    <property type="protein sequence ID" value="CAG6730145.1"/>
    <property type="molecule type" value="Transcribed_RNA"/>
</dbReference>
<name>A0A8D8ZTA2_9HEMI</name>
<organism evidence="3">
    <name type="scientific">Cacopsylla melanoneura</name>
    <dbReference type="NCBI Taxonomy" id="428564"/>
    <lineage>
        <taxon>Eukaryota</taxon>
        <taxon>Metazoa</taxon>
        <taxon>Ecdysozoa</taxon>
        <taxon>Arthropoda</taxon>
        <taxon>Hexapoda</taxon>
        <taxon>Insecta</taxon>
        <taxon>Pterygota</taxon>
        <taxon>Neoptera</taxon>
        <taxon>Paraneoptera</taxon>
        <taxon>Hemiptera</taxon>
        <taxon>Sternorrhyncha</taxon>
        <taxon>Psylloidea</taxon>
        <taxon>Psyllidae</taxon>
        <taxon>Psyllinae</taxon>
        <taxon>Cacopsylla</taxon>
    </lineage>
</organism>
<dbReference type="EMBL" id="HBUF01033331">
    <property type="protein sequence ID" value="CAG6615601.1"/>
    <property type="molecule type" value="Transcribed_RNA"/>
</dbReference>
<dbReference type="EMBL" id="HBUF01380701">
    <property type="protein sequence ID" value="CAG6730144.1"/>
    <property type="molecule type" value="Transcribed_RNA"/>
</dbReference>
<dbReference type="GO" id="GO:0080090">
    <property type="term" value="P:regulation of primary metabolic process"/>
    <property type="evidence" value="ECO:0007669"/>
    <property type="project" value="UniProtKB-ARBA"/>
</dbReference>